<reference evidence="5" key="1">
    <citation type="submission" date="2022-05" db="EMBL/GenBank/DDBJ databases">
        <title>An RpoN-dependent PEP-CTERM gene is involved in floc formation of an Aquincola tertiaricarbonis strain.</title>
        <authorList>
            <person name="Qiu D."/>
            <person name="Xia M."/>
        </authorList>
    </citation>
    <scope>NUCLEOTIDE SEQUENCE</scope>
    <source>
        <strain evidence="5">RN12</strain>
    </source>
</reference>
<dbReference type="InterPro" id="IPR035965">
    <property type="entry name" value="PAS-like_dom_sf"/>
</dbReference>
<feature type="domain" description="PAS" evidence="3">
    <location>
        <begin position="27"/>
        <end position="57"/>
    </location>
</feature>
<protein>
    <submittedName>
        <fullName evidence="5">PAS domain S-box protein</fullName>
    </submittedName>
</protein>
<dbReference type="Proteomes" id="UP001056201">
    <property type="component" value="Chromosome 2"/>
</dbReference>
<dbReference type="InterPro" id="IPR013655">
    <property type="entry name" value="PAS_fold_3"/>
</dbReference>
<dbReference type="PROSITE" id="PS50113">
    <property type="entry name" value="PAC"/>
    <property type="match status" value="2"/>
</dbReference>
<organism evidence="5 6">
    <name type="scientific">Aquincola tertiaricarbonis</name>
    <dbReference type="NCBI Taxonomy" id="391953"/>
    <lineage>
        <taxon>Bacteria</taxon>
        <taxon>Pseudomonadati</taxon>
        <taxon>Pseudomonadota</taxon>
        <taxon>Betaproteobacteria</taxon>
        <taxon>Burkholderiales</taxon>
        <taxon>Sphaerotilaceae</taxon>
        <taxon>Aquincola</taxon>
    </lineage>
</organism>
<accession>A0ABY4SEQ4</accession>
<evidence type="ECO:0000259" key="2">
    <source>
        <dbReference type="PROSITE" id="PS50111"/>
    </source>
</evidence>
<dbReference type="SUPFAM" id="SSF55785">
    <property type="entry name" value="PYP-like sensor domain (PAS domain)"/>
    <property type="match status" value="3"/>
</dbReference>
<dbReference type="PROSITE" id="PS50112">
    <property type="entry name" value="PAS"/>
    <property type="match status" value="3"/>
</dbReference>
<evidence type="ECO:0000313" key="5">
    <source>
        <dbReference type="EMBL" id="URI11458.1"/>
    </source>
</evidence>
<dbReference type="Pfam" id="PF00015">
    <property type="entry name" value="MCPsignal"/>
    <property type="match status" value="1"/>
</dbReference>
<sequence length="569" mass="62609">MSQQYPTSPDIAFAEGVFAALNKIQALISFDLTGHVTEVNDVFLKVMGYTREEVLGRHHRIFCEPTYARSAEYAAFWQILGSGQTHTGEFMRLTSDGRPVWLQASYNPVYDTAGTLVGVVKFATDVTAAKALGADVASRMQALNRVQAVIEFDLTGKVLTANDNFLRTFGYALDEVVGQHHRIFCEPAFARSPEYAAFWERLGRGEFNAGEYRRLSKDGKPVWIQASYNPIFDAAGRPLKVVKFATDVTQERLTTAEAQSKLEAIGRSQAVIEFDMRGNILSANANFLRAVGYTLDEVLGQHHAMFCDAEFVKSREYRDFWSDLNDGQFQMGRFQRVGKHGAEVWIQATYNPILGLDGKPYKVVKFAMEITAQVNREQSIANNVAAISGVMDGLSGSITRIVEGSQESTDLASRTQREADDGSQLLQRSRESIIAIQSSSQGITEIIDTISEIAGQTHLLAFNAAIEAARAGDHGVGFSVVAEEVRKLAEKSARATREISKLINETVMRVGEGGRLSQEVEQAFARIQRSVNDTTASIQKIHGATTEQATATQNVTSLLLDLQISSHNA</sequence>
<keyword evidence="1" id="KW-0807">Transducer</keyword>
<feature type="domain" description="PAS" evidence="3">
    <location>
        <begin position="271"/>
        <end position="301"/>
    </location>
</feature>
<feature type="domain" description="PAC" evidence="4">
    <location>
        <begin position="208"/>
        <end position="260"/>
    </location>
</feature>
<dbReference type="Pfam" id="PF08447">
    <property type="entry name" value="PAS_3"/>
    <property type="match status" value="3"/>
</dbReference>
<gene>
    <name evidence="5" type="ORF">MW290_21190</name>
</gene>
<evidence type="ECO:0000256" key="1">
    <source>
        <dbReference type="PROSITE-ProRule" id="PRU00284"/>
    </source>
</evidence>
<dbReference type="InterPro" id="IPR000700">
    <property type="entry name" value="PAS-assoc_C"/>
</dbReference>
<dbReference type="CDD" id="cd00130">
    <property type="entry name" value="PAS"/>
    <property type="match status" value="3"/>
</dbReference>
<name>A0ABY4SEQ4_AQUTE</name>
<dbReference type="PANTHER" id="PTHR24422:SF10">
    <property type="entry name" value="CHEMOTAXIS PROTEIN METHYLTRANSFERASE 2"/>
    <property type="match status" value="1"/>
</dbReference>
<dbReference type="InterPro" id="IPR050903">
    <property type="entry name" value="Bact_Chemotaxis_MeTrfase"/>
</dbReference>
<dbReference type="PROSITE" id="PS50111">
    <property type="entry name" value="CHEMOTAXIS_TRANSDUC_2"/>
    <property type="match status" value="1"/>
</dbReference>
<dbReference type="PANTHER" id="PTHR24422">
    <property type="entry name" value="CHEMOTAXIS PROTEIN METHYLTRANSFERASE"/>
    <property type="match status" value="1"/>
</dbReference>
<dbReference type="EMBL" id="CP097636">
    <property type="protein sequence ID" value="URI11458.1"/>
    <property type="molecule type" value="Genomic_DNA"/>
</dbReference>
<feature type="domain" description="PAS" evidence="3">
    <location>
        <begin position="149"/>
        <end position="179"/>
    </location>
</feature>
<dbReference type="SMART" id="SM00091">
    <property type="entry name" value="PAS"/>
    <property type="match status" value="3"/>
</dbReference>
<dbReference type="InterPro" id="IPR001610">
    <property type="entry name" value="PAC"/>
</dbReference>
<keyword evidence="6" id="KW-1185">Reference proteome</keyword>
<dbReference type="SUPFAM" id="SSF58104">
    <property type="entry name" value="Methyl-accepting chemotaxis protein (MCP) signaling domain"/>
    <property type="match status" value="1"/>
</dbReference>
<dbReference type="RefSeq" id="WP_250199652.1">
    <property type="nucleotide sequence ID" value="NZ_CP097636.1"/>
</dbReference>
<evidence type="ECO:0000259" key="3">
    <source>
        <dbReference type="PROSITE" id="PS50112"/>
    </source>
</evidence>
<evidence type="ECO:0000259" key="4">
    <source>
        <dbReference type="PROSITE" id="PS50113"/>
    </source>
</evidence>
<dbReference type="SMART" id="SM00086">
    <property type="entry name" value="PAC"/>
    <property type="match status" value="3"/>
</dbReference>
<feature type="domain" description="PAC" evidence="4">
    <location>
        <begin position="86"/>
        <end position="138"/>
    </location>
</feature>
<dbReference type="InterPro" id="IPR004089">
    <property type="entry name" value="MCPsignal_dom"/>
</dbReference>
<dbReference type="Gene3D" id="1.10.287.950">
    <property type="entry name" value="Methyl-accepting chemotaxis protein"/>
    <property type="match status" value="1"/>
</dbReference>
<dbReference type="NCBIfam" id="TIGR00229">
    <property type="entry name" value="sensory_box"/>
    <property type="match status" value="3"/>
</dbReference>
<feature type="domain" description="Methyl-accepting transducer" evidence="2">
    <location>
        <begin position="375"/>
        <end position="569"/>
    </location>
</feature>
<proteinExistence type="predicted"/>
<evidence type="ECO:0000313" key="6">
    <source>
        <dbReference type="Proteomes" id="UP001056201"/>
    </source>
</evidence>
<dbReference type="InterPro" id="IPR000014">
    <property type="entry name" value="PAS"/>
</dbReference>
<dbReference type="SMART" id="SM00283">
    <property type="entry name" value="MA"/>
    <property type="match status" value="1"/>
</dbReference>
<dbReference type="Gene3D" id="3.30.450.20">
    <property type="entry name" value="PAS domain"/>
    <property type="match status" value="3"/>
</dbReference>